<keyword evidence="3" id="KW-1185">Reference proteome</keyword>
<accession>A0AAD9T3B6</accession>
<dbReference type="EMBL" id="JAUBYV010000003">
    <property type="protein sequence ID" value="KAK2628317.1"/>
    <property type="molecule type" value="Genomic_DNA"/>
</dbReference>
<feature type="region of interest" description="Disordered" evidence="1">
    <location>
        <begin position="1"/>
        <end position="76"/>
    </location>
</feature>
<dbReference type="Proteomes" id="UP001285354">
    <property type="component" value="Unassembled WGS sequence"/>
</dbReference>
<feature type="compositionally biased region" description="Basic and acidic residues" evidence="1">
    <location>
        <begin position="296"/>
        <end position="306"/>
    </location>
</feature>
<proteinExistence type="predicted"/>
<reference evidence="2" key="1">
    <citation type="submission" date="2023-06" db="EMBL/GenBank/DDBJ databases">
        <title>Draft genome of Marssonina rosae.</title>
        <authorList>
            <person name="Cheng Q."/>
        </authorList>
    </citation>
    <scope>NUCLEOTIDE SEQUENCE</scope>
    <source>
        <strain evidence="2">R4</strain>
    </source>
</reference>
<feature type="compositionally biased region" description="Polar residues" evidence="1">
    <location>
        <begin position="237"/>
        <end position="247"/>
    </location>
</feature>
<feature type="region of interest" description="Disordered" evidence="1">
    <location>
        <begin position="142"/>
        <end position="309"/>
    </location>
</feature>
<evidence type="ECO:0000313" key="3">
    <source>
        <dbReference type="Proteomes" id="UP001285354"/>
    </source>
</evidence>
<name>A0AAD9T3B6_9HELO</name>
<evidence type="ECO:0000256" key="1">
    <source>
        <dbReference type="SAM" id="MobiDB-lite"/>
    </source>
</evidence>
<protein>
    <submittedName>
        <fullName evidence="2">Uncharacterized protein</fullName>
    </submittedName>
</protein>
<feature type="compositionally biased region" description="Polar residues" evidence="1">
    <location>
        <begin position="271"/>
        <end position="286"/>
    </location>
</feature>
<sequence length="354" mass="38018">MSRRSVRPQRTTRNAPVYISESNEYTAPGRGPGSAISIDDSSPRPKKRIRTAPAKLKTYVVSSSDEGGPSDDKNLLAPSPQVGLAVSHAELMRSWVDCGIEMAIKEMAAANSGDNGPIGCDPESDNPLHAARPVAHRAASTLMAPPTPTSDPSSQYVGPCTESPDHNYQSLPLVDGPVGHHQPEQAAIPHPSSCTRQSDQPGTILPQNEYMPRSPRPQIHQVEHDTPPSSALPCLHPTSTADSSALQPSPARPSYTTRTKHNDKILRSPPKAQTSRRPLDSASGNLAASSTAARARAVERSSKDLDYAPPSHCPSTILFNITHAQRIKAVWHHQGPITRQKLKSMTKSQSWGAA</sequence>
<dbReference type="AlphaFoldDB" id="A0AAD9T3B6"/>
<organism evidence="2 3">
    <name type="scientific">Diplocarpon rosae</name>
    <dbReference type="NCBI Taxonomy" id="946125"/>
    <lineage>
        <taxon>Eukaryota</taxon>
        <taxon>Fungi</taxon>
        <taxon>Dikarya</taxon>
        <taxon>Ascomycota</taxon>
        <taxon>Pezizomycotina</taxon>
        <taxon>Leotiomycetes</taxon>
        <taxon>Helotiales</taxon>
        <taxon>Drepanopezizaceae</taxon>
        <taxon>Diplocarpon</taxon>
    </lineage>
</organism>
<comment type="caution">
    <text evidence="2">The sequence shown here is derived from an EMBL/GenBank/DDBJ whole genome shotgun (WGS) entry which is preliminary data.</text>
</comment>
<evidence type="ECO:0000313" key="2">
    <source>
        <dbReference type="EMBL" id="KAK2628317.1"/>
    </source>
</evidence>
<feature type="compositionally biased region" description="Polar residues" evidence="1">
    <location>
        <begin position="192"/>
        <end position="201"/>
    </location>
</feature>
<feature type="compositionally biased region" description="Polar residues" evidence="1">
    <location>
        <begin position="8"/>
        <end position="25"/>
    </location>
</feature>
<gene>
    <name evidence="2" type="ORF">QTJ16_002963</name>
</gene>